<name>A0A7Y9KKW4_9MICO</name>
<keyword evidence="9" id="KW-1185">Reference proteome</keyword>
<evidence type="ECO:0000256" key="1">
    <source>
        <dbReference type="ARBA" id="ARBA00006249"/>
    </source>
</evidence>
<comment type="caution">
    <text evidence="8">The sequence shown here is derived from an EMBL/GenBank/DDBJ whole genome shotgun (WGS) entry which is preliminary data.</text>
</comment>
<proteinExistence type="inferred from homology"/>
<evidence type="ECO:0008006" key="10">
    <source>
        <dbReference type="Google" id="ProtNLM"/>
    </source>
</evidence>
<gene>
    <name evidence="8" type="ORF">BJ991_003139</name>
</gene>
<dbReference type="GO" id="GO:0052689">
    <property type="term" value="F:carboxylic ester hydrolase activity"/>
    <property type="evidence" value="ECO:0007669"/>
    <property type="project" value="UniProtKB-KW"/>
</dbReference>
<evidence type="ECO:0000256" key="4">
    <source>
        <dbReference type="ARBA" id="ARBA00022729"/>
    </source>
</evidence>
<comment type="similarity">
    <text evidence="1">Belongs to the tannase family.</text>
</comment>
<evidence type="ECO:0000256" key="2">
    <source>
        <dbReference type="ARBA" id="ARBA00022487"/>
    </source>
</evidence>
<dbReference type="AlphaFoldDB" id="A0A7Y9KKW4"/>
<dbReference type="GO" id="GO:0046872">
    <property type="term" value="F:metal ion binding"/>
    <property type="evidence" value="ECO:0007669"/>
    <property type="project" value="UniProtKB-KW"/>
</dbReference>
<dbReference type="InterPro" id="IPR011118">
    <property type="entry name" value="Tannase/feruloyl_esterase"/>
</dbReference>
<protein>
    <recommendedName>
        <fullName evidence="10">Tannase/feruloyl esterase family alpha/beta hydrolase</fullName>
    </recommendedName>
</protein>
<evidence type="ECO:0000313" key="8">
    <source>
        <dbReference type="EMBL" id="NYE21111.1"/>
    </source>
</evidence>
<evidence type="ECO:0000256" key="7">
    <source>
        <dbReference type="ARBA" id="ARBA00023157"/>
    </source>
</evidence>
<keyword evidence="4" id="KW-0732">Signal</keyword>
<keyword evidence="3" id="KW-0479">Metal-binding</keyword>
<dbReference type="EMBL" id="JACCBV010000001">
    <property type="protein sequence ID" value="NYE21111.1"/>
    <property type="molecule type" value="Genomic_DNA"/>
</dbReference>
<evidence type="ECO:0000256" key="5">
    <source>
        <dbReference type="ARBA" id="ARBA00022801"/>
    </source>
</evidence>
<dbReference type="PANTHER" id="PTHR33938">
    <property type="entry name" value="FERULOYL ESTERASE B-RELATED"/>
    <property type="match status" value="1"/>
</dbReference>
<keyword evidence="7" id="KW-1015">Disulfide bond</keyword>
<dbReference type="InterPro" id="IPR029058">
    <property type="entry name" value="AB_hydrolase_fold"/>
</dbReference>
<dbReference type="SUPFAM" id="SSF53474">
    <property type="entry name" value="alpha/beta-Hydrolases"/>
    <property type="match status" value="1"/>
</dbReference>
<sequence>MDLGPNTVIESAVQHAATATTPASCRVQLYTTHPPAGDEVTIWIALPTTGWNGRFLGVGGGGFTGGTPGSVVAPLGQGFAAGATDAGNPTGQAQTIGANPDLTRNWVGQENFGHRGIHEMTVNGKELVAAYYGRSQDYAYFSGCSTGGRQGMMEAQKYPDDYDGISAGAPVFNYAELAIAQLWSQIVMKEEGNVLSQCKFTAALEAGDRRVRPGG</sequence>
<organism evidence="8 9">
    <name type="scientific">Microbacterium immunditiarum</name>
    <dbReference type="NCBI Taxonomy" id="337480"/>
    <lineage>
        <taxon>Bacteria</taxon>
        <taxon>Bacillati</taxon>
        <taxon>Actinomycetota</taxon>
        <taxon>Actinomycetes</taxon>
        <taxon>Micrococcales</taxon>
        <taxon>Microbacteriaceae</taxon>
        <taxon>Microbacterium</taxon>
    </lineage>
</organism>
<evidence type="ECO:0000256" key="6">
    <source>
        <dbReference type="ARBA" id="ARBA00022837"/>
    </source>
</evidence>
<dbReference type="Pfam" id="PF07519">
    <property type="entry name" value="Tannase"/>
    <property type="match status" value="1"/>
</dbReference>
<evidence type="ECO:0000256" key="3">
    <source>
        <dbReference type="ARBA" id="ARBA00022723"/>
    </source>
</evidence>
<keyword evidence="5" id="KW-0378">Hydrolase</keyword>
<dbReference type="Proteomes" id="UP000576969">
    <property type="component" value="Unassembled WGS sequence"/>
</dbReference>
<dbReference type="PANTHER" id="PTHR33938:SF15">
    <property type="entry name" value="FERULOYL ESTERASE B-RELATED"/>
    <property type="match status" value="1"/>
</dbReference>
<keyword evidence="6" id="KW-0106">Calcium</keyword>
<evidence type="ECO:0000313" key="9">
    <source>
        <dbReference type="Proteomes" id="UP000576969"/>
    </source>
</evidence>
<accession>A0A7Y9KKW4</accession>
<reference evidence="8 9" key="1">
    <citation type="submission" date="2020-07" db="EMBL/GenBank/DDBJ databases">
        <title>Sequencing the genomes of 1000 actinobacteria strains.</title>
        <authorList>
            <person name="Klenk H.-P."/>
        </authorList>
    </citation>
    <scope>NUCLEOTIDE SEQUENCE [LARGE SCALE GENOMIC DNA]</scope>
    <source>
        <strain evidence="8 9">DSM 24662</strain>
    </source>
</reference>
<keyword evidence="2" id="KW-0719">Serine esterase</keyword>